<keyword evidence="4" id="KW-1185">Reference proteome</keyword>
<evidence type="ECO:0000256" key="2">
    <source>
        <dbReference type="SAM" id="SignalP"/>
    </source>
</evidence>
<keyword evidence="2" id="KW-0732">Signal</keyword>
<protein>
    <recommendedName>
        <fullName evidence="5">General secretion pathway protein C</fullName>
    </recommendedName>
</protein>
<comment type="caution">
    <text evidence="3">The sequence shown here is derived from an EMBL/GenBank/DDBJ whole genome shotgun (WGS) entry which is preliminary data.</text>
</comment>
<dbReference type="RefSeq" id="WP_272087777.1">
    <property type="nucleotide sequence ID" value="NZ_JAQNDL010000002.1"/>
</dbReference>
<dbReference type="NCBIfam" id="NF041515">
    <property type="entry name" value="GspC_delta"/>
    <property type="match status" value="1"/>
</dbReference>
<evidence type="ECO:0008006" key="5">
    <source>
        <dbReference type="Google" id="ProtNLM"/>
    </source>
</evidence>
<dbReference type="EMBL" id="JAQNDL010000002">
    <property type="protein sequence ID" value="MDC0719266.1"/>
    <property type="molecule type" value="Genomic_DNA"/>
</dbReference>
<evidence type="ECO:0000256" key="1">
    <source>
        <dbReference type="SAM" id="MobiDB-lite"/>
    </source>
</evidence>
<feature type="signal peptide" evidence="2">
    <location>
        <begin position="1"/>
        <end position="24"/>
    </location>
</feature>
<evidence type="ECO:0000313" key="4">
    <source>
        <dbReference type="Proteomes" id="UP001221686"/>
    </source>
</evidence>
<dbReference type="SUPFAM" id="SSF50156">
    <property type="entry name" value="PDZ domain-like"/>
    <property type="match status" value="1"/>
</dbReference>
<feature type="chain" id="PRO_5046114953" description="General secretion pathway protein C" evidence="2">
    <location>
        <begin position="25"/>
        <end position="353"/>
    </location>
</feature>
<dbReference type="InterPro" id="IPR036034">
    <property type="entry name" value="PDZ_sf"/>
</dbReference>
<dbReference type="Gene3D" id="2.30.42.10">
    <property type="match status" value="1"/>
</dbReference>
<sequence>MEAVFKQHFWVVKALGLSVAAAFAASAVTTWLGTSYIYDPPSDEVEATGGTDTDGAVKDEEEDEEDKPIINPRLMSSPSRGPSAADRNKVTQTILSLNLFCPTCTKVVTPETGPGGSVITPDLGPGDLPQVAGGKQPGEGPCTQPLRLIATMETNMPEYSWATIRDEEDGSVGPYWPGDRIRTGVYLVSVERSLVHVKNGGALEYIELGVEPPKPSAKPLQVAEKKEDAPPAAGALPGAEDAIKCESENSCTVDRMFIDSLFANPAALTKQARVMPSIKDGETKGFKFYGIRPGSLPKLLGMKNGDLLTSVNGIELKSVDQVMGLLTKMRSASNLQVTIERKGESITKDITIQ</sequence>
<accession>A0ABT5E3G3</accession>
<proteinExistence type="predicted"/>
<dbReference type="Proteomes" id="UP001221686">
    <property type="component" value="Unassembled WGS sequence"/>
</dbReference>
<feature type="region of interest" description="Disordered" evidence="1">
    <location>
        <begin position="40"/>
        <end position="86"/>
    </location>
</feature>
<name>A0ABT5E3G3_9BACT</name>
<gene>
    <name evidence="3" type="ORF">POL25_20345</name>
</gene>
<organism evidence="3 4">
    <name type="scientific">Nannocystis bainbridge</name>
    <dbReference type="NCBI Taxonomy" id="2995303"/>
    <lineage>
        <taxon>Bacteria</taxon>
        <taxon>Pseudomonadati</taxon>
        <taxon>Myxococcota</taxon>
        <taxon>Polyangia</taxon>
        <taxon>Nannocystales</taxon>
        <taxon>Nannocystaceae</taxon>
        <taxon>Nannocystis</taxon>
    </lineage>
</organism>
<reference evidence="3 4" key="1">
    <citation type="submission" date="2022-11" db="EMBL/GenBank/DDBJ databases">
        <title>Minimal conservation of predation-associated metabolite biosynthetic gene clusters underscores biosynthetic potential of Myxococcota including descriptions for ten novel species: Archangium lansinium sp. nov., Myxococcus landrumus sp. nov., Nannocystis bai.</title>
        <authorList>
            <person name="Ahearne A."/>
            <person name="Stevens C."/>
            <person name="Dowd S."/>
        </authorList>
    </citation>
    <scope>NUCLEOTIDE SEQUENCE [LARGE SCALE GENOMIC DNA]</scope>
    <source>
        <strain evidence="3 4">BB15-2</strain>
    </source>
</reference>
<evidence type="ECO:0000313" key="3">
    <source>
        <dbReference type="EMBL" id="MDC0719266.1"/>
    </source>
</evidence>
<feature type="region of interest" description="Disordered" evidence="1">
    <location>
        <begin position="214"/>
        <end position="237"/>
    </location>
</feature>